<sequence length="118" mass="12623">MPSCSGRTSRSASAGRCSRPRRLAAKSAAQAEIVGKSALAQVIVGHVDGRRVARKVVRVCHFSCDLAAVKMAQDDLKRFKTLTLAGGHRNIVHAIVMEMLGPSLLNMLRFPGVAPFAI</sequence>
<evidence type="ECO:0000313" key="2">
    <source>
        <dbReference type="Proteomes" id="UP001178507"/>
    </source>
</evidence>
<name>A0AA36HZF4_9DINO</name>
<evidence type="ECO:0000313" key="1">
    <source>
        <dbReference type="EMBL" id="CAJ1376953.1"/>
    </source>
</evidence>
<proteinExistence type="predicted"/>
<reference evidence="1" key="1">
    <citation type="submission" date="2023-08" db="EMBL/GenBank/DDBJ databases">
        <authorList>
            <person name="Chen Y."/>
            <person name="Shah S."/>
            <person name="Dougan E. K."/>
            <person name="Thang M."/>
            <person name="Chan C."/>
        </authorList>
    </citation>
    <scope>NUCLEOTIDE SEQUENCE</scope>
</reference>
<dbReference type="AlphaFoldDB" id="A0AA36HZF4"/>
<gene>
    <name evidence="1" type="ORF">EVOR1521_LOCUS5885</name>
</gene>
<dbReference type="Proteomes" id="UP001178507">
    <property type="component" value="Unassembled WGS sequence"/>
</dbReference>
<dbReference type="EMBL" id="CAUJNA010000435">
    <property type="protein sequence ID" value="CAJ1376953.1"/>
    <property type="molecule type" value="Genomic_DNA"/>
</dbReference>
<accession>A0AA36HZF4</accession>
<keyword evidence="2" id="KW-1185">Reference proteome</keyword>
<comment type="caution">
    <text evidence="1">The sequence shown here is derived from an EMBL/GenBank/DDBJ whole genome shotgun (WGS) entry which is preliminary data.</text>
</comment>
<protein>
    <submittedName>
        <fullName evidence="1">Uncharacterized protein</fullName>
    </submittedName>
</protein>
<organism evidence="1 2">
    <name type="scientific">Effrenium voratum</name>
    <dbReference type="NCBI Taxonomy" id="2562239"/>
    <lineage>
        <taxon>Eukaryota</taxon>
        <taxon>Sar</taxon>
        <taxon>Alveolata</taxon>
        <taxon>Dinophyceae</taxon>
        <taxon>Suessiales</taxon>
        <taxon>Symbiodiniaceae</taxon>
        <taxon>Effrenium</taxon>
    </lineage>
</organism>